<organism evidence="5 6">
    <name type="scientific">Enterococcus ratti</name>
    <dbReference type="NCBI Taxonomy" id="150033"/>
    <lineage>
        <taxon>Bacteria</taxon>
        <taxon>Bacillati</taxon>
        <taxon>Bacillota</taxon>
        <taxon>Bacilli</taxon>
        <taxon>Lactobacillales</taxon>
        <taxon>Enterococcaceae</taxon>
        <taxon>Enterococcus</taxon>
    </lineage>
</organism>
<reference evidence="5 6" key="1">
    <citation type="submission" date="2014-12" db="EMBL/GenBank/DDBJ databases">
        <title>Draft genome sequences of 29 type strains of Enterococci.</title>
        <authorList>
            <person name="Zhong Z."/>
            <person name="Sun Z."/>
            <person name="Liu W."/>
            <person name="Zhang W."/>
            <person name="Zhang H."/>
        </authorList>
    </citation>
    <scope>NUCLEOTIDE SEQUENCE [LARGE SCALE GENOMIC DNA]</scope>
    <source>
        <strain evidence="5 6">DSM 15687</strain>
    </source>
</reference>
<dbReference type="SUPFAM" id="SSF53335">
    <property type="entry name" value="S-adenosyl-L-methionine-dependent methyltransferases"/>
    <property type="match status" value="1"/>
</dbReference>
<dbReference type="STRING" id="150033.RV14_GL001374"/>
<comment type="caution">
    <text evidence="5">The sequence shown here is derived from an EMBL/GenBank/DDBJ whole genome shotgun (WGS) entry which is preliminary data.</text>
</comment>
<dbReference type="PANTHER" id="PTHR47816:SF4">
    <property type="entry name" value="RIBOSOMAL RNA SMALL SUBUNIT METHYLTRANSFERASE C"/>
    <property type="match status" value="1"/>
</dbReference>
<protein>
    <recommendedName>
        <fullName evidence="4">Methyltransferase small domain-containing protein</fullName>
    </recommendedName>
</protein>
<name>A0A1L8WR54_9ENTE</name>
<feature type="region of interest" description="Disordered" evidence="3">
    <location>
        <begin position="1"/>
        <end position="141"/>
    </location>
</feature>
<sequence>MLHIYRQKDKLKKQETRNKKQETRNKKQETRNKKQETRNKKQETRNKKQETRNKKQETRNKKQETRNKKQETRNKKQETRNKKQETRNKKQETRNKKQETRNKKQETRNKKQETRNKKQETRNKKQETRNKKQETRNKKQVKRMKYMTNHYYAQNPTTDHDFEQWTFELKGNNFQFVTDSGVFSRETVDFGSRVLIDTFDWNEIPAKGKILDVGCGYGPIGLAIAFASQRFVEMVDINFRAVELAQGNAKRNGIEWVDIHQSNIYEGVHEETYAAIVSNPPIRAGKKVVHEILTKAFPRLEKGGTLTIVIQKKQGAPSAQNKMKEVFGNAAIVKKEKGYYIIKSVKE</sequence>
<dbReference type="AlphaFoldDB" id="A0A1L8WR54"/>
<dbReference type="EMBL" id="JXLB01000003">
    <property type="protein sequence ID" value="OJG83496.1"/>
    <property type="molecule type" value="Genomic_DNA"/>
</dbReference>
<evidence type="ECO:0000259" key="4">
    <source>
        <dbReference type="Pfam" id="PF05175"/>
    </source>
</evidence>
<dbReference type="InterPro" id="IPR029063">
    <property type="entry name" value="SAM-dependent_MTases_sf"/>
</dbReference>
<dbReference type="InterPro" id="IPR046977">
    <property type="entry name" value="RsmC/RlmG"/>
</dbReference>
<evidence type="ECO:0000313" key="5">
    <source>
        <dbReference type="EMBL" id="OJG83496.1"/>
    </source>
</evidence>
<dbReference type="Gene3D" id="3.40.50.150">
    <property type="entry name" value="Vaccinia Virus protein VP39"/>
    <property type="match status" value="1"/>
</dbReference>
<keyword evidence="2" id="KW-0808">Transferase</keyword>
<dbReference type="Proteomes" id="UP000182152">
    <property type="component" value="Unassembled WGS sequence"/>
</dbReference>
<accession>A0A1L8WR54</accession>
<gene>
    <name evidence="5" type="ORF">RV14_GL001374</name>
</gene>
<evidence type="ECO:0000256" key="1">
    <source>
        <dbReference type="ARBA" id="ARBA00022603"/>
    </source>
</evidence>
<dbReference type="Pfam" id="PF05175">
    <property type="entry name" value="MTS"/>
    <property type="match status" value="1"/>
</dbReference>
<evidence type="ECO:0000313" key="6">
    <source>
        <dbReference type="Proteomes" id="UP000182152"/>
    </source>
</evidence>
<dbReference type="PANTHER" id="PTHR47816">
    <property type="entry name" value="RIBOSOMAL RNA SMALL SUBUNIT METHYLTRANSFERASE C"/>
    <property type="match status" value="1"/>
</dbReference>
<dbReference type="CDD" id="cd02440">
    <property type="entry name" value="AdoMet_MTases"/>
    <property type="match status" value="1"/>
</dbReference>
<evidence type="ECO:0000256" key="2">
    <source>
        <dbReference type="ARBA" id="ARBA00022679"/>
    </source>
</evidence>
<dbReference type="GO" id="GO:0032259">
    <property type="term" value="P:methylation"/>
    <property type="evidence" value="ECO:0007669"/>
    <property type="project" value="UniProtKB-KW"/>
</dbReference>
<keyword evidence="6" id="KW-1185">Reference proteome</keyword>
<feature type="compositionally biased region" description="Basic and acidic residues" evidence="3">
    <location>
        <begin position="1"/>
        <end position="137"/>
    </location>
</feature>
<keyword evidence="1" id="KW-0489">Methyltransferase</keyword>
<dbReference type="InterPro" id="IPR007848">
    <property type="entry name" value="Small_mtfrase_dom"/>
</dbReference>
<dbReference type="GO" id="GO:0008757">
    <property type="term" value="F:S-adenosylmethionine-dependent methyltransferase activity"/>
    <property type="evidence" value="ECO:0007669"/>
    <property type="project" value="InterPro"/>
</dbReference>
<evidence type="ECO:0000256" key="3">
    <source>
        <dbReference type="SAM" id="MobiDB-lite"/>
    </source>
</evidence>
<feature type="domain" description="Methyltransferase small" evidence="4">
    <location>
        <begin position="174"/>
        <end position="343"/>
    </location>
</feature>
<proteinExistence type="predicted"/>